<proteinExistence type="predicted"/>
<dbReference type="Proteomes" id="UP000641152">
    <property type="component" value="Unassembled WGS sequence"/>
</dbReference>
<accession>A0ABR9DAC8</accession>
<reference evidence="2 3" key="1">
    <citation type="submission" date="2020-09" db="EMBL/GenBank/DDBJ databases">
        <title>Methylomonas albis sp. nov. and Methylomonas fluvii sp. nov.: Two cold-adapted methanotrophs from the River Elbe and an amended description of Methylovulum psychrotolerans strain Eb1.</title>
        <authorList>
            <person name="Bussmann I.K."/>
            <person name="Klings K.-W."/>
            <person name="Warnstedt J."/>
            <person name="Hoppert M."/>
            <person name="Saborowski A."/>
            <person name="Horn F."/>
            <person name="Liebner S."/>
        </authorList>
    </citation>
    <scope>NUCLEOTIDE SEQUENCE [LARGE SCALE GENOMIC DNA]</scope>
    <source>
        <strain evidence="2 3">EbB</strain>
    </source>
</reference>
<organism evidence="2 3">
    <name type="scientific">Methylomonas fluvii</name>
    <dbReference type="NCBI Taxonomy" id="1854564"/>
    <lineage>
        <taxon>Bacteria</taxon>
        <taxon>Pseudomonadati</taxon>
        <taxon>Pseudomonadota</taxon>
        <taxon>Gammaproteobacteria</taxon>
        <taxon>Methylococcales</taxon>
        <taxon>Methylococcaceae</taxon>
        <taxon>Methylomonas</taxon>
    </lineage>
</organism>
<name>A0ABR9DAC8_9GAMM</name>
<keyword evidence="3" id="KW-1185">Reference proteome</keyword>
<dbReference type="InterPro" id="IPR052345">
    <property type="entry name" value="Rad_response_metalloprotease"/>
</dbReference>
<sequence length="172" mass="19528">MSEHYCQPESCNLPRAEINNFSKAVTKHFSYNPGDDLLPIIQALGGCIIYDDLWDLKESNSGSIVIEKPGDFRVILANHTSQLRDRFTICHELGHYFLHYLLPDKETPMRAARYGQNRAETEANWFAASFLMPEEEFRDYFIEVGGNILLLSEKFKVSQQAATVMAGHLGLA</sequence>
<protein>
    <submittedName>
        <fullName evidence="2">ImmA/IrrE family metallo-endopeptidase</fullName>
    </submittedName>
</protein>
<dbReference type="RefSeq" id="WP_192392730.1">
    <property type="nucleotide sequence ID" value="NZ_CAJHIU010000001.1"/>
</dbReference>
<evidence type="ECO:0000313" key="3">
    <source>
        <dbReference type="Proteomes" id="UP000641152"/>
    </source>
</evidence>
<dbReference type="PANTHER" id="PTHR43236">
    <property type="entry name" value="ANTITOXIN HIGA1"/>
    <property type="match status" value="1"/>
</dbReference>
<dbReference type="SUPFAM" id="SSF55486">
    <property type="entry name" value="Metalloproteases ('zincins'), catalytic domain"/>
    <property type="match status" value="1"/>
</dbReference>
<gene>
    <name evidence="2" type="ORF">EBB_04950</name>
</gene>
<dbReference type="PANTHER" id="PTHR43236:SF1">
    <property type="entry name" value="BLL7220 PROTEIN"/>
    <property type="match status" value="1"/>
</dbReference>
<dbReference type="InterPro" id="IPR010359">
    <property type="entry name" value="IrrE_HExxH"/>
</dbReference>
<evidence type="ECO:0000259" key="1">
    <source>
        <dbReference type="Pfam" id="PF06114"/>
    </source>
</evidence>
<dbReference type="EMBL" id="JACXST010000001">
    <property type="protein sequence ID" value="MBD9359905.1"/>
    <property type="molecule type" value="Genomic_DNA"/>
</dbReference>
<dbReference type="Gene3D" id="1.10.10.2910">
    <property type="match status" value="1"/>
</dbReference>
<comment type="caution">
    <text evidence="2">The sequence shown here is derived from an EMBL/GenBank/DDBJ whole genome shotgun (WGS) entry which is preliminary data.</text>
</comment>
<feature type="domain" description="IrrE N-terminal-like" evidence="1">
    <location>
        <begin position="73"/>
        <end position="163"/>
    </location>
</feature>
<dbReference type="Pfam" id="PF06114">
    <property type="entry name" value="Peptidase_M78"/>
    <property type="match status" value="1"/>
</dbReference>
<evidence type="ECO:0000313" key="2">
    <source>
        <dbReference type="EMBL" id="MBD9359905.1"/>
    </source>
</evidence>